<protein>
    <submittedName>
        <fullName evidence="2">Uncharacterized protein</fullName>
    </submittedName>
</protein>
<comment type="caution">
    <text evidence="2">The sequence shown here is derived from an EMBL/GenBank/DDBJ whole genome shotgun (WGS) entry which is preliminary data.</text>
</comment>
<proteinExistence type="predicted"/>
<keyword evidence="3" id="KW-1185">Reference proteome</keyword>
<feature type="compositionally biased region" description="Polar residues" evidence="1">
    <location>
        <begin position="23"/>
        <end position="36"/>
    </location>
</feature>
<accession>A0ABD3WLY3</accession>
<evidence type="ECO:0000256" key="1">
    <source>
        <dbReference type="SAM" id="MobiDB-lite"/>
    </source>
</evidence>
<evidence type="ECO:0000313" key="2">
    <source>
        <dbReference type="EMBL" id="KAL3874501.1"/>
    </source>
</evidence>
<organism evidence="2 3">
    <name type="scientific">Sinanodonta woodiana</name>
    <name type="common">Chinese pond mussel</name>
    <name type="synonym">Anodonta woodiana</name>
    <dbReference type="NCBI Taxonomy" id="1069815"/>
    <lineage>
        <taxon>Eukaryota</taxon>
        <taxon>Metazoa</taxon>
        <taxon>Spiralia</taxon>
        <taxon>Lophotrochozoa</taxon>
        <taxon>Mollusca</taxon>
        <taxon>Bivalvia</taxon>
        <taxon>Autobranchia</taxon>
        <taxon>Heteroconchia</taxon>
        <taxon>Palaeoheterodonta</taxon>
        <taxon>Unionida</taxon>
        <taxon>Unionoidea</taxon>
        <taxon>Unionidae</taxon>
        <taxon>Unioninae</taxon>
        <taxon>Sinanodonta</taxon>
    </lineage>
</organism>
<sequence>MEGINEDVEEEERKEEEELSGVQPITSTPVAKSRIQTKIPMLKRKHSRNLSVTSSSDDTEFPPLQQVMTRTKMEKKRKKTREKPIPENKLELPETSDNDKQIPPLNLNSPPTPEPIMTYISTIK</sequence>
<feature type="region of interest" description="Disordered" evidence="1">
    <location>
        <begin position="1"/>
        <end position="124"/>
    </location>
</feature>
<feature type="compositionally biased region" description="Basic and acidic residues" evidence="1">
    <location>
        <begin position="82"/>
        <end position="100"/>
    </location>
</feature>
<gene>
    <name evidence="2" type="ORF">ACJMK2_037510</name>
</gene>
<dbReference type="EMBL" id="JBJQND010000006">
    <property type="protein sequence ID" value="KAL3874501.1"/>
    <property type="molecule type" value="Genomic_DNA"/>
</dbReference>
<evidence type="ECO:0000313" key="3">
    <source>
        <dbReference type="Proteomes" id="UP001634394"/>
    </source>
</evidence>
<name>A0ABD3WLY3_SINWO</name>
<dbReference type="AlphaFoldDB" id="A0ABD3WLY3"/>
<reference evidence="2 3" key="1">
    <citation type="submission" date="2024-11" db="EMBL/GenBank/DDBJ databases">
        <title>Chromosome-level genome assembly of the freshwater bivalve Anodonta woodiana.</title>
        <authorList>
            <person name="Chen X."/>
        </authorList>
    </citation>
    <scope>NUCLEOTIDE SEQUENCE [LARGE SCALE GENOMIC DNA]</scope>
    <source>
        <strain evidence="2">MN2024</strain>
        <tissue evidence="2">Gills</tissue>
    </source>
</reference>
<dbReference type="Proteomes" id="UP001634394">
    <property type="component" value="Unassembled WGS sequence"/>
</dbReference>
<feature type="compositionally biased region" description="Acidic residues" evidence="1">
    <location>
        <begin position="1"/>
        <end position="19"/>
    </location>
</feature>